<evidence type="ECO:0000259" key="1">
    <source>
        <dbReference type="PROSITE" id="PS50181"/>
    </source>
</evidence>
<proteinExistence type="predicted"/>
<dbReference type="GO" id="GO:0019005">
    <property type="term" value="C:SCF ubiquitin ligase complex"/>
    <property type="evidence" value="ECO:0007669"/>
    <property type="project" value="TreeGrafter"/>
</dbReference>
<dbReference type="Pfam" id="PF04300">
    <property type="entry name" value="FBA"/>
    <property type="match status" value="1"/>
</dbReference>
<feature type="domain" description="FBA" evidence="2">
    <location>
        <begin position="123"/>
        <end position="314"/>
    </location>
</feature>
<dbReference type="GO" id="GO:0036503">
    <property type="term" value="P:ERAD pathway"/>
    <property type="evidence" value="ECO:0007669"/>
    <property type="project" value="TreeGrafter"/>
</dbReference>
<dbReference type="Gene3D" id="1.20.1280.50">
    <property type="match status" value="1"/>
</dbReference>
<dbReference type="PROSITE" id="PS50181">
    <property type="entry name" value="FBOX"/>
    <property type="match status" value="1"/>
</dbReference>
<dbReference type="EMBL" id="CANHGI010000003">
    <property type="protein sequence ID" value="CAI5444622.1"/>
    <property type="molecule type" value="Genomic_DNA"/>
</dbReference>
<organism evidence="3 4">
    <name type="scientific">Caenorhabditis angaria</name>
    <dbReference type="NCBI Taxonomy" id="860376"/>
    <lineage>
        <taxon>Eukaryota</taxon>
        <taxon>Metazoa</taxon>
        <taxon>Ecdysozoa</taxon>
        <taxon>Nematoda</taxon>
        <taxon>Chromadorea</taxon>
        <taxon>Rhabditida</taxon>
        <taxon>Rhabditina</taxon>
        <taxon>Rhabditomorpha</taxon>
        <taxon>Rhabditoidea</taxon>
        <taxon>Rhabditidae</taxon>
        <taxon>Peloderinae</taxon>
        <taxon>Caenorhabditis</taxon>
    </lineage>
</organism>
<reference evidence="3" key="1">
    <citation type="submission" date="2022-11" db="EMBL/GenBank/DDBJ databases">
        <authorList>
            <person name="Kikuchi T."/>
        </authorList>
    </citation>
    <scope>NUCLEOTIDE SEQUENCE</scope>
    <source>
        <strain evidence="3">PS1010</strain>
    </source>
</reference>
<dbReference type="InterPro" id="IPR036047">
    <property type="entry name" value="F-box-like_dom_sf"/>
</dbReference>
<dbReference type="PANTHER" id="PTHR12125">
    <property type="entry name" value="F-BOX ONLY PROTEIN 6-LIKE PROTEIN"/>
    <property type="match status" value="1"/>
</dbReference>
<dbReference type="InterPro" id="IPR008979">
    <property type="entry name" value="Galactose-bd-like_sf"/>
</dbReference>
<protein>
    <recommendedName>
        <fullName evidence="5">F-box domain-containing protein</fullName>
    </recommendedName>
</protein>
<dbReference type="AlphaFoldDB" id="A0A9P1MYR3"/>
<dbReference type="Pfam" id="PF12937">
    <property type="entry name" value="F-box-like"/>
    <property type="match status" value="1"/>
</dbReference>
<name>A0A9P1MYR3_9PELO</name>
<gene>
    <name evidence="3" type="ORF">CAMP_LOCUS7259</name>
</gene>
<evidence type="ECO:0008006" key="5">
    <source>
        <dbReference type="Google" id="ProtNLM"/>
    </source>
</evidence>
<dbReference type="PANTHER" id="PTHR12125:SF5">
    <property type="entry name" value="F-BOX DOMAIN-CONTAINING PROTEIN"/>
    <property type="match status" value="1"/>
</dbReference>
<evidence type="ECO:0000259" key="2">
    <source>
        <dbReference type="PROSITE" id="PS51114"/>
    </source>
</evidence>
<dbReference type="OrthoDB" id="1107553at2759"/>
<dbReference type="PROSITE" id="PS51114">
    <property type="entry name" value="FBA"/>
    <property type="match status" value="1"/>
</dbReference>
<dbReference type="InterPro" id="IPR007397">
    <property type="entry name" value="F-box-assoc_dom"/>
</dbReference>
<dbReference type="SUPFAM" id="SSF49785">
    <property type="entry name" value="Galactose-binding domain-like"/>
    <property type="match status" value="1"/>
</dbReference>
<dbReference type="SMART" id="SM01198">
    <property type="entry name" value="FBA"/>
    <property type="match status" value="1"/>
</dbReference>
<comment type="caution">
    <text evidence="3">The sequence shown here is derived from an EMBL/GenBank/DDBJ whole genome shotgun (WGS) entry which is preliminary data.</text>
</comment>
<dbReference type="GO" id="GO:0061630">
    <property type="term" value="F:ubiquitin protein ligase activity"/>
    <property type="evidence" value="ECO:0007669"/>
    <property type="project" value="TreeGrafter"/>
</dbReference>
<dbReference type="GO" id="GO:0005737">
    <property type="term" value="C:cytoplasm"/>
    <property type="evidence" value="ECO:0007669"/>
    <property type="project" value="TreeGrafter"/>
</dbReference>
<feature type="domain" description="F-box" evidence="1">
    <location>
        <begin position="27"/>
        <end position="73"/>
    </location>
</feature>
<evidence type="ECO:0000313" key="3">
    <source>
        <dbReference type="EMBL" id="CAI5444622.1"/>
    </source>
</evidence>
<dbReference type="SUPFAM" id="SSF81383">
    <property type="entry name" value="F-box domain"/>
    <property type="match status" value="1"/>
</dbReference>
<dbReference type="Gene3D" id="2.60.120.260">
    <property type="entry name" value="Galactose-binding domain-like"/>
    <property type="match status" value="1"/>
</dbReference>
<evidence type="ECO:0000313" key="4">
    <source>
        <dbReference type="Proteomes" id="UP001152747"/>
    </source>
</evidence>
<accession>A0A9P1MYR3</accession>
<dbReference type="GO" id="GO:0006516">
    <property type="term" value="P:glycoprotein catabolic process"/>
    <property type="evidence" value="ECO:0007669"/>
    <property type="project" value="TreeGrafter"/>
</dbReference>
<dbReference type="Proteomes" id="UP001152747">
    <property type="component" value="Unassembled WGS sequence"/>
</dbReference>
<dbReference type="InterPro" id="IPR039752">
    <property type="entry name" value="F-box_only"/>
</dbReference>
<dbReference type="SMART" id="SM00256">
    <property type="entry name" value="FBOX"/>
    <property type="match status" value="1"/>
</dbReference>
<keyword evidence="4" id="KW-1185">Reference proteome</keyword>
<dbReference type="GO" id="GO:0031146">
    <property type="term" value="P:SCF-dependent proteasomal ubiquitin-dependent protein catabolic process"/>
    <property type="evidence" value="ECO:0007669"/>
    <property type="project" value="TreeGrafter"/>
</dbReference>
<dbReference type="InterPro" id="IPR001810">
    <property type="entry name" value="F-box_dom"/>
</dbReference>
<sequence length="592" mass="69765">MTTRDVKDFAQSFLGKLGLADAKASETTSATDIPVEVWPNIFLYLDVKSLQNCGKVCRTFRQITKNESFWIKRSKMDGKKIPSQKWRHAAHNNRFEGDEVSKEESESFQFDYRKIVLSKRNYFNLYIPYEIEHDMNIQQHSDKYKFRYNRGGDGIAIQNNCDGCEPDESVTNCFAFSYRESCIMVDINLVEFGIEPWVLDYVRPKIRVTQKVNHRHDCGAVVALAVQMGRLPKPPTNVPLHYNDRDVPEDKSFGISRKEWEQWSGADWEDLVVEMDEYPSRMRHLTVITSGRDNQFWKGFYGPKIANLQIQIILPNEPILRSLREPLECEEREIERREREERNRPFHRHLFNRCICKTLLKMRIQHFQFDYIFETDYENLNRNFMFGQETDVGAFKFAAGLRRKHEKLQIATQLRNPGGGIYSSEVGGIYRLENRKNWKLAEQGKLSRVFLTEPLLQQPTPTEFLRPIHELDRDGFFFRKKIIIQCMIRLMICEYDDDLTENLSTVRVSDNTEIRVPKTTFRQSPPVWNRNILNNLDLEKRVARGGETVHFLNFASEEKLSCNIALDSRGILQIDSDYRSCYIYKFHKNFKF</sequence>